<keyword evidence="2" id="KW-1133">Transmembrane helix</keyword>
<evidence type="ECO:0000256" key="1">
    <source>
        <dbReference type="SAM" id="MobiDB-lite"/>
    </source>
</evidence>
<feature type="region of interest" description="Disordered" evidence="1">
    <location>
        <begin position="1"/>
        <end position="43"/>
    </location>
</feature>
<reference evidence="3" key="1">
    <citation type="submission" date="2018-11" db="EMBL/GenBank/DDBJ databases">
        <authorList>
            <consortium name="Pathogen Informatics"/>
        </authorList>
    </citation>
    <scope>NUCLEOTIDE SEQUENCE</scope>
</reference>
<feature type="transmembrane region" description="Helical" evidence="2">
    <location>
        <begin position="109"/>
        <end position="128"/>
    </location>
</feature>
<organism evidence="3 4">
    <name type="scientific">Protopolystoma xenopodis</name>
    <dbReference type="NCBI Taxonomy" id="117903"/>
    <lineage>
        <taxon>Eukaryota</taxon>
        <taxon>Metazoa</taxon>
        <taxon>Spiralia</taxon>
        <taxon>Lophotrochozoa</taxon>
        <taxon>Platyhelminthes</taxon>
        <taxon>Monogenea</taxon>
        <taxon>Polyopisthocotylea</taxon>
        <taxon>Polystomatidea</taxon>
        <taxon>Polystomatidae</taxon>
        <taxon>Protopolystoma</taxon>
    </lineage>
</organism>
<proteinExistence type="predicted"/>
<feature type="region of interest" description="Disordered" evidence="1">
    <location>
        <begin position="268"/>
        <end position="297"/>
    </location>
</feature>
<keyword evidence="2" id="KW-0812">Transmembrane</keyword>
<accession>A0A448WX68</accession>
<keyword evidence="2" id="KW-0472">Membrane</keyword>
<dbReference type="Proteomes" id="UP000784294">
    <property type="component" value="Unassembled WGS sequence"/>
</dbReference>
<feature type="compositionally biased region" description="Polar residues" evidence="1">
    <location>
        <begin position="9"/>
        <end position="26"/>
    </location>
</feature>
<protein>
    <recommendedName>
        <fullName evidence="5">Transmembrane protein</fullName>
    </recommendedName>
</protein>
<dbReference type="AlphaFoldDB" id="A0A448WX68"/>
<gene>
    <name evidence="3" type="ORF">PXEA_LOCUS15895</name>
</gene>
<evidence type="ECO:0000313" key="3">
    <source>
        <dbReference type="EMBL" id="VEL22455.1"/>
    </source>
</evidence>
<evidence type="ECO:0008006" key="5">
    <source>
        <dbReference type="Google" id="ProtNLM"/>
    </source>
</evidence>
<dbReference type="EMBL" id="CAAALY010056528">
    <property type="protein sequence ID" value="VEL22455.1"/>
    <property type="molecule type" value="Genomic_DNA"/>
</dbReference>
<evidence type="ECO:0000313" key="4">
    <source>
        <dbReference type="Proteomes" id="UP000784294"/>
    </source>
</evidence>
<evidence type="ECO:0000256" key="2">
    <source>
        <dbReference type="SAM" id="Phobius"/>
    </source>
</evidence>
<name>A0A448WX68_9PLAT</name>
<sequence>MARRPWSRTAKQTNSRAAEGRSQSSRADGAYKSREAHSGGWRGRVHASGFGQGTGSNLGLALSFSFSPGDSLLLFSLPASSLFASYFFFNTHTRTHAHTPHTRSPFRLVVSSLISLSLSLCVCLYVSLSHPRPLGLAIFSSRAHLRTVHVLSQSFFAYEAKRPEWPSRHRGPDSPSRLDATQSAQSLARRTRRLSANRLPPTRFAAPSAVCVWRASLCLCLCVPVCVCMRELASLASIWLTKPCSNRAGWSHAIGWPSRTDNAALAEGAPVRDSSGQTGGQVGPCCRPASSPAFARP</sequence>
<keyword evidence="4" id="KW-1185">Reference proteome</keyword>
<comment type="caution">
    <text evidence="3">The sequence shown here is derived from an EMBL/GenBank/DDBJ whole genome shotgun (WGS) entry which is preliminary data.</text>
</comment>